<evidence type="ECO:0000313" key="2">
    <source>
        <dbReference type="Proteomes" id="UP000812287"/>
    </source>
</evidence>
<keyword evidence="2" id="KW-1185">Reference proteome</keyword>
<dbReference type="GeneID" id="66099201"/>
<dbReference type="EMBL" id="MU250529">
    <property type="protein sequence ID" value="KAG7448463.1"/>
    <property type="molecule type" value="Genomic_DNA"/>
</dbReference>
<name>A0A9P7VXL0_9AGAR</name>
<accession>A0A9P7VXL0</accession>
<organism evidence="1 2">
    <name type="scientific">Guyanagaster necrorhizus</name>
    <dbReference type="NCBI Taxonomy" id="856835"/>
    <lineage>
        <taxon>Eukaryota</taxon>
        <taxon>Fungi</taxon>
        <taxon>Dikarya</taxon>
        <taxon>Basidiomycota</taxon>
        <taxon>Agaricomycotina</taxon>
        <taxon>Agaricomycetes</taxon>
        <taxon>Agaricomycetidae</taxon>
        <taxon>Agaricales</taxon>
        <taxon>Marasmiineae</taxon>
        <taxon>Physalacriaceae</taxon>
        <taxon>Guyanagaster</taxon>
    </lineage>
</organism>
<gene>
    <name evidence="1" type="ORF">BT62DRAFT_1003178</name>
</gene>
<protein>
    <submittedName>
        <fullName evidence="1">Uncharacterized protein</fullName>
    </submittedName>
</protein>
<evidence type="ECO:0000313" key="1">
    <source>
        <dbReference type="EMBL" id="KAG7448463.1"/>
    </source>
</evidence>
<sequence>MSRTFSETERIKQRMQFSSCAGSRSITDDEERLNNFEAHSEHYNICLTLLLLCAHVHNRPLTQARRKGDSKNVVNVDPSETNRTSFSFCVFVVGASYRIIPKCKDFAANDRTYFVNETEVRGKAGLRRNEYGVRPVSRAVATYTVRLRFKPTPQGLLRSYKGND</sequence>
<dbReference type="RefSeq" id="XP_043041963.1">
    <property type="nucleotide sequence ID" value="XM_043176914.1"/>
</dbReference>
<dbReference type="Proteomes" id="UP000812287">
    <property type="component" value="Unassembled WGS sequence"/>
</dbReference>
<proteinExistence type="predicted"/>
<reference evidence="1" key="1">
    <citation type="submission" date="2020-11" db="EMBL/GenBank/DDBJ databases">
        <title>Adaptations for nitrogen fixation in a non-lichenized fungal sporocarp promotes dispersal by wood-feeding termites.</title>
        <authorList>
            <consortium name="DOE Joint Genome Institute"/>
            <person name="Koch R.A."/>
            <person name="Yoon G."/>
            <person name="Arayal U."/>
            <person name="Lail K."/>
            <person name="Amirebrahimi M."/>
            <person name="Labutti K."/>
            <person name="Lipzen A."/>
            <person name="Riley R."/>
            <person name="Barry K."/>
            <person name="Henrissat B."/>
            <person name="Grigoriev I.V."/>
            <person name="Herr J.R."/>
            <person name="Aime M.C."/>
        </authorList>
    </citation>
    <scope>NUCLEOTIDE SEQUENCE</scope>
    <source>
        <strain evidence="1">MCA 3950</strain>
    </source>
</reference>
<dbReference type="AlphaFoldDB" id="A0A9P7VXL0"/>
<comment type="caution">
    <text evidence="1">The sequence shown here is derived from an EMBL/GenBank/DDBJ whole genome shotgun (WGS) entry which is preliminary data.</text>
</comment>